<dbReference type="PANTHER" id="PTHR11802:SF29">
    <property type="entry name" value="SERINE CARBOXYPEPTIDASE-LIKE 19"/>
    <property type="match status" value="1"/>
</dbReference>
<reference evidence="3" key="1">
    <citation type="submission" date="2022-03" db="EMBL/GenBank/DDBJ databases">
        <title>A functionally conserved STORR gene fusion in Papaver species that diverged 16.8 million years ago.</title>
        <authorList>
            <person name="Catania T."/>
        </authorList>
    </citation>
    <scope>NUCLEOTIDE SEQUENCE</scope>
    <source>
        <strain evidence="3">S-191538</strain>
    </source>
</reference>
<dbReference type="FunFam" id="3.40.50.1820:FF:000072">
    <property type="entry name" value="Serine carboxypeptidase-like 19"/>
    <property type="match status" value="1"/>
</dbReference>
<dbReference type="InterPro" id="IPR001563">
    <property type="entry name" value="Peptidase_S10"/>
</dbReference>
<dbReference type="InterPro" id="IPR029058">
    <property type="entry name" value="AB_hydrolase_fold"/>
</dbReference>
<comment type="similarity">
    <text evidence="1">Belongs to the peptidase S10 family.</text>
</comment>
<dbReference type="AlphaFoldDB" id="A0AA41W2J3"/>
<dbReference type="Gene3D" id="3.40.50.1820">
    <property type="entry name" value="alpha/beta hydrolase"/>
    <property type="match status" value="1"/>
</dbReference>
<feature type="signal peptide" evidence="2">
    <location>
        <begin position="1"/>
        <end position="33"/>
    </location>
</feature>
<dbReference type="GO" id="GO:0006508">
    <property type="term" value="P:proteolysis"/>
    <property type="evidence" value="ECO:0007669"/>
    <property type="project" value="InterPro"/>
</dbReference>
<evidence type="ECO:0000256" key="1">
    <source>
        <dbReference type="ARBA" id="ARBA00009431"/>
    </source>
</evidence>
<dbReference type="GO" id="GO:0019748">
    <property type="term" value="P:secondary metabolic process"/>
    <property type="evidence" value="ECO:0007669"/>
    <property type="project" value="TreeGrafter"/>
</dbReference>
<protein>
    <submittedName>
        <fullName evidence="3">Uncharacterized protein</fullName>
    </submittedName>
</protein>
<organism evidence="3 4">
    <name type="scientific">Papaver nudicaule</name>
    <name type="common">Iceland poppy</name>
    <dbReference type="NCBI Taxonomy" id="74823"/>
    <lineage>
        <taxon>Eukaryota</taxon>
        <taxon>Viridiplantae</taxon>
        <taxon>Streptophyta</taxon>
        <taxon>Embryophyta</taxon>
        <taxon>Tracheophyta</taxon>
        <taxon>Spermatophyta</taxon>
        <taxon>Magnoliopsida</taxon>
        <taxon>Ranunculales</taxon>
        <taxon>Papaveraceae</taxon>
        <taxon>Papaveroideae</taxon>
        <taxon>Papaver</taxon>
    </lineage>
</organism>
<dbReference type="PRINTS" id="PR00724">
    <property type="entry name" value="CRBOXYPTASEC"/>
</dbReference>
<keyword evidence="4" id="KW-1185">Reference proteome</keyword>
<comment type="caution">
    <text evidence="3">The sequence shown here is derived from an EMBL/GenBank/DDBJ whole genome shotgun (WGS) entry which is preliminary data.</text>
</comment>
<dbReference type="PANTHER" id="PTHR11802">
    <property type="entry name" value="SERINE PROTEASE FAMILY S10 SERINE CARBOXYPEPTIDASE"/>
    <property type="match status" value="1"/>
</dbReference>
<dbReference type="GO" id="GO:0016747">
    <property type="term" value="F:acyltransferase activity, transferring groups other than amino-acyl groups"/>
    <property type="evidence" value="ECO:0007669"/>
    <property type="project" value="TreeGrafter"/>
</dbReference>
<keyword evidence="2" id="KW-0732">Signal</keyword>
<proteinExistence type="inferred from homology"/>
<dbReference type="Gene3D" id="3.40.50.12670">
    <property type="match status" value="1"/>
</dbReference>
<gene>
    <name evidence="3" type="ORF">MKW94_012639</name>
</gene>
<dbReference type="SUPFAM" id="SSF53474">
    <property type="entry name" value="alpha/beta-Hydrolases"/>
    <property type="match status" value="1"/>
</dbReference>
<dbReference type="EMBL" id="JAJJMA010343823">
    <property type="protein sequence ID" value="MCL7051911.1"/>
    <property type="molecule type" value="Genomic_DNA"/>
</dbReference>
<dbReference type="FunFam" id="3.40.50.12670:FF:000002">
    <property type="entry name" value="Carboxypeptidase"/>
    <property type="match status" value="1"/>
</dbReference>
<name>A0AA41W2J3_PAPNU</name>
<evidence type="ECO:0000313" key="4">
    <source>
        <dbReference type="Proteomes" id="UP001177140"/>
    </source>
</evidence>
<dbReference type="Proteomes" id="UP001177140">
    <property type="component" value="Unassembled WGS sequence"/>
</dbReference>
<sequence length="485" mass="55331">MATYNKNTSIQLFIMILCLVVFHLLLLLPESDAVSSGKPVTYLPGLALQPLPFHLETGYIGVGDNENYQLFYYFVKSERNPKEDPLVLWLTGGPRCSAFSGLALEVGPISMAKEEYKSGSLPKLTLNPNSWTKTANIIFLDAPVYSGFSYSKASHDPVMTDTESAKNTHEFLIKWLIQNPEFQSNPLYVSGDSYSGIIVPILVQQLIRDMEDGMHPFLNFKGYSMGNPVTYIEMEYSARVEYAHNMGLISYELYQSMKVNCNGNFLNFDLSNPNCLHHRQVFEDLISGINLSQILEPLCTVSTLPKLKQMTRYSERRSLKKTREDLSDEQQVPYYSCWRLSDMSDDWANTVAVRKALHVREGTVEKWIRCDRNFTQIPYEFNVKSSIDYHRNISTKGYRSLIYSGDHDMKVSHITTESWIRSLPNLSVIEEWRPWYLSGQIAGYTRSYSNGLTYATVKGGGHEAAGYKPAECYAMFERWVSNTSL</sequence>
<accession>A0AA41W2J3</accession>
<dbReference type="GO" id="GO:0004185">
    <property type="term" value="F:serine-type carboxypeptidase activity"/>
    <property type="evidence" value="ECO:0007669"/>
    <property type="project" value="InterPro"/>
</dbReference>
<dbReference type="Pfam" id="PF00450">
    <property type="entry name" value="Peptidase_S10"/>
    <property type="match status" value="1"/>
</dbReference>
<evidence type="ECO:0000256" key="2">
    <source>
        <dbReference type="SAM" id="SignalP"/>
    </source>
</evidence>
<feature type="chain" id="PRO_5041375463" evidence="2">
    <location>
        <begin position="34"/>
        <end position="485"/>
    </location>
</feature>
<evidence type="ECO:0000313" key="3">
    <source>
        <dbReference type="EMBL" id="MCL7051911.1"/>
    </source>
</evidence>